<dbReference type="InterPro" id="IPR041492">
    <property type="entry name" value="HAD_2"/>
</dbReference>
<dbReference type="InterPro" id="IPR023214">
    <property type="entry name" value="HAD_sf"/>
</dbReference>
<dbReference type="SFLD" id="SFLDS00003">
    <property type="entry name" value="Haloacid_Dehalogenase"/>
    <property type="match status" value="1"/>
</dbReference>
<gene>
    <name evidence="1" type="ORF">RY831_00365</name>
</gene>
<proteinExistence type="predicted"/>
<dbReference type="SFLD" id="SFLDG01129">
    <property type="entry name" value="C1.5:_HAD__Beta-PGM__Phosphata"/>
    <property type="match status" value="1"/>
</dbReference>
<dbReference type="Gene3D" id="1.10.150.240">
    <property type="entry name" value="Putative phosphatase, domain 2"/>
    <property type="match status" value="1"/>
</dbReference>
<dbReference type="Gene3D" id="3.40.50.1000">
    <property type="entry name" value="HAD superfamily/HAD-like"/>
    <property type="match status" value="1"/>
</dbReference>
<protein>
    <submittedName>
        <fullName evidence="1">HAD hydrolase-like protein</fullName>
    </submittedName>
</protein>
<dbReference type="Pfam" id="PF13419">
    <property type="entry name" value="HAD_2"/>
    <property type="match status" value="1"/>
</dbReference>
<dbReference type="SUPFAM" id="SSF56784">
    <property type="entry name" value="HAD-like"/>
    <property type="match status" value="1"/>
</dbReference>
<keyword evidence="2" id="KW-1185">Reference proteome</keyword>
<organism evidence="1 2">
    <name type="scientific">Noviherbaspirillum album</name>
    <dbReference type="NCBI Taxonomy" id="3080276"/>
    <lineage>
        <taxon>Bacteria</taxon>
        <taxon>Pseudomonadati</taxon>
        <taxon>Pseudomonadota</taxon>
        <taxon>Betaproteobacteria</taxon>
        <taxon>Burkholderiales</taxon>
        <taxon>Oxalobacteraceae</taxon>
        <taxon>Noviherbaspirillum</taxon>
    </lineage>
</organism>
<name>A0ABU6J2H6_9BURK</name>
<dbReference type="InterPro" id="IPR036412">
    <property type="entry name" value="HAD-like_sf"/>
</dbReference>
<evidence type="ECO:0000313" key="2">
    <source>
        <dbReference type="Proteomes" id="UP001352263"/>
    </source>
</evidence>
<dbReference type="EMBL" id="JAWIIV010000001">
    <property type="protein sequence ID" value="MEC4717595.1"/>
    <property type="molecule type" value="Genomic_DNA"/>
</dbReference>
<comment type="caution">
    <text evidence="1">The sequence shown here is derived from an EMBL/GenBank/DDBJ whole genome shotgun (WGS) entry which is preliminary data.</text>
</comment>
<dbReference type="InterPro" id="IPR050155">
    <property type="entry name" value="HAD-like_hydrolase_sf"/>
</dbReference>
<dbReference type="RefSeq" id="WP_326504352.1">
    <property type="nucleotide sequence ID" value="NZ_JAWIIV010000001.1"/>
</dbReference>
<dbReference type="InterPro" id="IPR023198">
    <property type="entry name" value="PGP-like_dom2"/>
</dbReference>
<dbReference type="Proteomes" id="UP001352263">
    <property type="component" value="Unassembled WGS sequence"/>
</dbReference>
<evidence type="ECO:0000313" key="1">
    <source>
        <dbReference type="EMBL" id="MEC4717595.1"/>
    </source>
</evidence>
<dbReference type="PANTHER" id="PTHR43434:SF13">
    <property type="entry name" value="PHOSPHOGLYCOLATE PHOSPHATASE"/>
    <property type="match status" value="1"/>
</dbReference>
<reference evidence="1 2" key="1">
    <citation type="submission" date="2023-10" db="EMBL/GenBank/DDBJ databases">
        <title>Noviherbaspirillum sp. CPCC 100848 genome assembly.</title>
        <authorList>
            <person name="Li X.Y."/>
            <person name="Fang X.M."/>
        </authorList>
    </citation>
    <scope>NUCLEOTIDE SEQUENCE [LARGE SCALE GENOMIC DNA]</scope>
    <source>
        <strain evidence="1 2">CPCC 100848</strain>
    </source>
</reference>
<accession>A0ABU6J2H6</accession>
<sequence length="250" mass="27776">MAEAPDGELESAHPDQHVVPHRLHGQQSDMAAESDRPRLVVFDFDGTLADSFPFFLRSFDVLAGRHGFRPILGEDLDALRGCDAKQIMRHVGIPLWKVPRVASDFRTMMASEIDDIPLFDGVGAMLHTLVGENVRLAVLSSNSESNVRAVLGPEHARLIECYACGASLFGKRSKLRRLLGEMNIDRRHALCVGDEVRDAEAARSERLRFGAVSWGYTRADVLQATRPDYLFRRVDDIAPALLGRSTLVED</sequence>
<dbReference type="PANTHER" id="PTHR43434">
    <property type="entry name" value="PHOSPHOGLYCOLATE PHOSPHATASE"/>
    <property type="match status" value="1"/>
</dbReference>